<evidence type="ECO:0000256" key="1">
    <source>
        <dbReference type="SAM" id="MobiDB-lite"/>
    </source>
</evidence>
<evidence type="ECO:0000313" key="4">
    <source>
        <dbReference type="Proteomes" id="UP000254236"/>
    </source>
</evidence>
<accession>A0A345YQP5</accession>
<keyword evidence="4" id="KW-1185">Reference proteome</keyword>
<reference evidence="3 5" key="2">
    <citation type="submission" date="2018-08" db="EMBL/GenBank/DDBJ databases">
        <title>Brachybacterium saurashtrense DSM 23186.</title>
        <authorList>
            <person name="Li Y."/>
        </authorList>
    </citation>
    <scope>NUCLEOTIDE SEQUENCE [LARGE SCALE GENOMIC DNA]</scope>
    <source>
        <strain evidence="3 5">DSM 23186</strain>
    </source>
</reference>
<dbReference type="Proteomes" id="UP000282185">
    <property type="component" value="Unassembled WGS sequence"/>
</dbReference>
<evidence type="ECO:0000313" key="3">
    <source>
        <dbReference type="EMBL" id="RRR23987.1"/>
    </source>
</evidence>
<feature type="region of interest" description="Disordered" evidence="1">
    <location>
        <begin position="61"/>
        <end position="100"/>
    </location>
</feature>
<dbReference type="Proteomes" id="UP000254236">
    <property type="component" value="Chromosome"/>
</dbReference>
<sequence length="100" mass="10655">MAHPDQVVVIPRDAVVLDVRREPAGLTHAEGVGVRLPIPLLDALLHASIVPGRRAVHILRTDGVARRPGPGDDRLSSGTDRRCTPPQSSSPHPAPPSKFT</sequence>
<dbReference type="EMBL" id="QSWH01000002">
    <property type="protein sequence ID" value="RRR23987.1"/>
    <property type="molecule type" value="Genomic_DNA"/>
</dbReference>
<gene>
    <name evidence="2" type="ORF">DWV08_11930</name>
    <name evidence="3" type="ORF">DXU92_03680</name>
</gene>
<evidence type="ECO:0000313" key="2">
    <source>
        <dbReference type="EMBL" id="AXK46247.1"/>
    </source>
</evidence>
<organism evidence="3 5">
    <name type="scientific">Brachybacterium saurashtrense</name>
    <dbReference type="NCBI Taxonomy" id="556288"/>
    <lineage>
        <taxon>Bacteria</taxon>
        <taxon>Bacillati</taxon>
        <taxon>Actinomycetota</taxon>
        <taxon>Actinomycetes</taxon>
        <taxon>Micrococcales</taxon>
        <taxon>Dermabacteraceae</taxon>
        <taxon>Brachybacterium</taxon>
    </lineage>
</organism>
<dbReference type="KEGG" id="bsau:DWV08_11930"/>
<name>A0A345YQP5_9MICO</name>
<protein>
    <submittedName>
        <fullName evidence="3">Uncharacterized protein</fullName>
    </submittedName>
</protein>
<reference evidence="2 4" key="1">
    <citation type="submission" date="2018-07" db="EMBL/GenBank/DDBJ databases">
        <title>Brachybacterium saurashtrense DSM 23186 genome sequence.</title>
        <authorList>
            <person name="Guo L."/>
        </authorList>
    </citation>
    <scope>NUCLEOTIDE SEQUENCE [LARGE SCALE GENOMIC DNA]</scope>
    <source>
        <strain evidence="2 4">DSM 23186</strain>
    </source>
</reference>
<dbReference type="EMBL" id="CP031356">
    <property type="protein sequence ID" value="AXK46247.1"/>
    <property type="molecule type" value="Genomic_DNA"/>
</dbReference>
<evidence type="ECO:0000313" key="5">
    <source>
        <dbReference type="Proteomes" id="UP000282185"/>
    </source>
</evidence>
<dbReference type="AlphaFoldDB" id="A0A345YQP5"/>
<proteinExistence type="predicted"/>
<feature type="compositionally biased region" description="Basic and acidic residues" evidence="1">
    <location>
        <begin position="61"/>
        <end position="83"/>
    </location>
</feature>